<evidence type="ECO:0000256" key="1">
    <source>
        <dbReference type="ARBA" id="ARBA00009667"/>
    </source>
</evidence>
<accession>A0A7R7AC25</accession>
<name>A0A7R7AC25_CARRU</name>
<dbReference type="SUPFAM" id="SSF51366">
    <property type="entry name" value="Ribulose-phoshate binding barrel"/>
    <property type="match status" value="1"/>
</dbReference>
<dbReference type="GO" id="GO:0003949">
    <property type="term" value="F:1-(5-phosphoribosyl)-5-[(5-phosphoribosylamino)methylideneamino]imidazole-4-carboxamide isomerase activity"/>
    <property type="evidence" value="ECO:0007669"/>
    <property type="project" value="InterPro"/>
</dbReference>
<sequence>MIILSLDIYKNKIVRLYKGQINKVEVFGYIYEYIDFYNSINIKKLHIVSLDSIFLKKNFLFFPKNNIKIQIGGGIRSFKQASFYLNNNFKKIVLGSLLFLDKIEFKKMLSYYKKKIIISLDCFNNYIAINGWETVTKINFEIFFVYLFDINIKTIIYTNISKDGTLSGIQIKEIKFLINKKFLCKFIISGGISSYNDICRINKNNNFDFIIGLSIYKSTMKIKNI</sequence>
<dbReference type="KEGG" id="crr:CRDco_0690"/>
<proteinExistence type="inferred from homology"/>
<comment type="similarity">
    <text evidence="1 5">Belongs to the HisA/HisF family.</text>
</comment>
<dbReference type="GO" id="GO:0000105">
    <property type="term" value="P:L-histidine biosynthetic process"/>
    <property type="evidence" value="ECO:0007669"/>
    <property type="project" value="UniProtKB-KW"/>
</dbReference>
<keyword evidence="7" id="KW-1185">Reference proteome</keyword>
<protein>
    <submittedName>
        <fullName evidence="6">1-(5-phosphoribosyl)-5-[(5-phosphoribosylamino) me thylideneamino] imidazole-4-carboxamide isomerase</fullName>
    </submittedName>
</protein>
<evidence type="ECO:0000256" key="5">
    <source>
        <dbReference type="RuleBase" id="RU003657"/>
    </source>
</evidence>
<gene>
    <name evidence="6" type="primary">hisA</name>
    <name evidence="6" type="ORF">CRDco_0690</name>
</gene>
<dbReference type="RefSeq" id="WP_201329578.1">
    <property type="nucleotide sequence ID" value="NZ_AP023214.1"/>
</dbReference>
<evidence type="ECO:0000313" key="6">
    <source>
        <dbReference type="EMBL" id="BCG49290.1"/>
    </source>
</evidence>
<dbReference type="GO" id="GO:0005737">
    <property type="term" value="C:cytoplasm"/>
    <property type="evidence" value="ECO:0007669"/>
    <property type="project" value="TreeGrafter"/>
</dbReference>
<evidence type="ECO:0000256" key="4">
    <source>
        <dbReference type="ARBA" id="ARBA00029440"/>
    </source>
</evidence>
<dbReference type="GO" id="GO:0000162">
    <property type="term" value="P:L-tryptophan biosynthetic process"/>
    <property type="evidence" value="ECO:0007669"/>
    <property type="project" value="TreeGrafter"/>
</dbReference>
<dbReference type="Proteomes" id="UP000595596">
    <property type="component" value="Chromosome"/>
</dbReference>
<dbReference type="Gene3D" id="3.20.20.70">
    <property type="entry name" value="Aldolase class I"/>
    <property type="match status" value="1"/>
</dbReference>
<dbReference type="EMBL" id="AP023214">
    <property type="protein sequence ID" value="BCG49290.1"/>
    <property type="molecule type" value="Genomic_DNA"/>
</dbReference>
<dbReference type="InterPro" id="IPR006062">
    <property type="entry name" value="His_biosynth"/>
</dbReference>
<dbReference type="AlphaFoldDB" id="A0A7R7AC25"/>
<organism evidence="6 7">
    <name type="scientific">Candidatus Carsonella ruddii</name>
    <name type="common">Diaphorina cf. continua</name>
    <dbReference type="NCBI Taxonomy" id="2661587"/>
    <lineage>
        <taxon>Bacteria</taxon>
        <taxon>Pseudomonadati</taxon>
        <taxon>Pseudomonadota</taxon>
        <taxon>Gammaproteobacteria</taxon>
        <taxon>Oceanospirillales</taxon>
        <taxon>Halomonadaceae</taxon>
        <taxon>Zymobacter group</taxon>
        <taxon>Candidatus Carsonella</taxon>
    </lineage>
</organism>
<dbReference type="InterPro" id="IPR013785">
    <property type="entry name" value="Aldolase_TIM"/>
</dbReference>
<evidence type="ECO:0000256" key="3">
    <source>
        <dbReference type="ARBA" id="ARBA00023102"/>
    </source>
</evidence>
<keyword evidence="3 5" id="KW-0368">Histidine biosynthesis</keyword>
<evidence type="ECO:0000313" key="7">
    <source>
        <dbReference type="Proteomes" id="UP000595596"/>
    </source>
</evidence>
<keyword evidence="2 5" id="KW-0028">Amino-acid biosynthesis</keyword>
<reference evidence="6 7" key="1">
    <citation type="journal article" date="2020" name="Genome Biol. Evol.">
        <title>Comparative Genomics Underlines Multiple Roles of Profftella, an Obligate Symbiont of Psyllids: Providing Toxins, Vitamins, and Carotenoids.</title>
        <authorList>
            <person name="Nakabachi A."/>
            <person name="Piel J."/>
            <person name="Malenovsky I."/>
            <person name="Hirose Y."/>
        </authorList>
    </citation>
    <scope>NUCLEOTIDE SEQUENCE [LARGE SCALE GENOMIC DNA]</scope>
    <source>
        <strain evidence="6 7">Dco</strain>
    </source>
</reference>
<comment type="pathway">
    <text evidence="4">Amino-acid biosynthesis.</text>
</comment>
<dbReference type="PANTHER" id="PTHR43090:SF2">
    <property type="entry name" value="1-(5-PHOSPHORIBOSYL)-5-[(5-PHOSPHORIBOSYLAMINO)METHYLIDENEAMINO] IMIDAZOLE-4-CARBOXAMIDE ISOMERASE"/>
    <property type="match status" value="1"/>
</dbReference>
<dbReference type="InterPro" id="IPR011060">
    <property type="entry name" value="RibuloseP-bd_barrel"/>
</dbReference>
<keyword evidence="6" id="KW-0413">Isomerase</keyword>
<dbReference type="Pfam" id="PF00977">
    <property type="entry name" value="His_biosynth"/>
    <property type="match status" value="1"/>
</dbReference>
<dbReference type="PANTHER" id="PTHR43090">
    <property type="entry name" value="1-(5-PHOSPHORIBOSYL)-5-[(5-PHOSPHORIBOSYLAMINO)METHYLIDENEAMINO] IMIDAZOLE-4-CARBOXAMIDE ISOMERASE"/>
    <property type="match status" value="1"/>
</dbReference>
<dbReference type="InterPro" id="IPR044524">
    <property type="entry name" value="Isoase_HisA-like"/>
</dbReference>
<evidence type="ECO:0000256" key="2">
    <source>
        <dbReference type="ARBA" id="ARBA00022605"/>
    </source>
</evidence>